<dbReference type="SUPFAM" id="SSF56219">
    <property type="entry name" value="DNase I-like"/>
    <property type="match status" value="1"/>
</dbReference>
<dbReference type="Gene3D" id="3.60.10.10">
    <property type="entry name" value="Endonuclease/exonuclease/phosphatase"/>
    <property type="match status" value="1"/>
</dbReference>
<dbReference type="InterPro" id="IPR005135">
    <property type="entry name" value="Endo/exonuclease/phosphatase"/>
</dbReference>
<dbReference type="Pfam" id="PF14529">
    <property type="entry name" value="Exo_endo_phos_2"/>
    <property type="match status" value="1"/>
</dbReference>
<proteinExistence type="predicted"/>
<reference evidence="2" key="2">
    <citation type="submission" date="2022-06" db="UniProtKB">
        <authorList>
            <consortium name="EnsemblMetazoa"/>
        </authorList>
    </citation>
    <scope>IDENTIFICATION</scope>
</reference>
<dbReference type="PANTHER" id="PTHR33273:SF4">
    <property type="entry name" value="ENDONUCLEASE_EXONUCLEASE_PHOSPHATASE DOMAIN-CONTAINING PROTEIN"/>
    <property type="match status" value="1"/>
</dbReference>
<evidence type="ECO:0000259" key="1">
    <source>
        <dbReference type="Pfam" id="PF14529"/>
    </source>
</evidence>
<dbReference type="OrthoDB" id="6630564at2759"/>
<dbReference type="CDD" id="cd09077">
    <property type="entry name" value="R1-I-EN"/>
    <property type="match status" value="1"/>
</dbReference>
<organism evidence="2 3">
    <name type="scientific">Acyrthosiphon pisum</name>
    <name type="common">Pea aphid</name>
    <dbReference type="NCBI Taxonomy" id="7029"/>
    <lineage>
        <taxon>Eukaryota</taxon>
        <taxon>Metazoa</taxon>
        <taxon>Ecdysozoa</taxon>
        <taxon>Arthropoda</taxon>
        <taxon>Hexapoda</taxon>
        <taxon>Insecta</taxon>
        <taxon>Pterygota</taxon>
        <taxon>Neoptera</taxon>
        <taxon>Paraneoptera</taxon>
        <taxon>Hemiptera</taxon>
        <taxon>Sternorrhyncha</taxon>
        <taxon>Aphidomorpha</taxon>
        <taxon>Aphidoidea</taxon>
        <taxon>Aphididae</taxon>
        <taxon>Macrosiphini</taxon>
        <taxon>Acyrthosiphon</taxon>
    </lineage>
</organism>
<dbReference type="GO" id="GO:0003824">
    <property type="term" value="F:catalytic activity"/>
    <property type="evidence" value="ECO:0007669"/>
    <property type="project" value="InterPro"/>
</dbReference>
<dbReference type="Proteomes" id="UP000007819">
    <property type="component" value="Chromosome A1"/>
</dbReference>
<dbReference type="EnsemblMetazoa" id="XM_016800426.1">
    <property type="protein sequence ID" value="XP_016655915.1"/>
    <property type="gene ID" value="LOC107882289"/>
</dbReference>
<dbReference type="AlphaFoldDB" id="A0A8R2H4U8"/>
<dbReference type="KEGG" id="api:107882289"/>
<keyword evidence="3" id="KW-1185">Reference proteome</keyword>
<sequence>MPKYLQINLNCCKAAQALLHQVAAEEEVDFVLTSEYNREEGSNWYADTTGKAAIVNTNKTRLNKEGLGEAGFRWVEVHGLRLYACYWSPNSTIQEYKDFVNRLERSIRSEATEILVTGDFNAKHAEWGCPKNDKRGDILLDMINSAGLVMCNKGQESTHAKGSIIDLTIATPRTAQSMTKWKVLDRESLSDHYYILFETTPGLPKNELRRNRIDAKKLETLLKSDDLSRTLDMCTDANQSALAITDAING</sequence>
<feature type="domain" description="Endonuclease/exonuclease/phosphatase" evidence="1">
    <location>
        <begin position="81"/>
        <end position="195"/>
    </location>
</feature>
<dbReference type="InterPro" id="IPR036691">
    <property type="entry name" value="Endo/exonu/phosph_ase_sf"/>
</dbReference>
<dbReference type="PANTHER" id="PTHR33273">
    <property type="entry name" value="DOMAIN-CONTAINING PROTEIN, PUTATIVE-RELATED"/>
    <property type="match status" value="1"/>
</dbReference>
<name>A0A8R2H4U8_ACYPI</name>
<accession>A0A8R2H4U8</accession>
<reference evidence="3" key="1">
    <citation type="submission" date="2010-06" db="EMBL/GenBank/DDBJ databases">
        <authorList>
            <person name="Jiang H."/>
            <person name="Abraham K."/>
            <person name="Ali S."/>
            <person name="Alsbrooks S.L."/>
            <person name="Anim B.N."/>
            <person name="Anosike U.S."/>
            <person name="Attaway T."/>
            <person name="Bandaranaike D.P."/>
            <person name="Battles P.K."/>
            <person name="Bell S.N."/>
            <person name="Bell A.V."/>
            <person name="Beltran B."/>
            <person name="Bickham C."/>
            <person name="Bustamante Y."/>
            <person name="Caleb T."/>
            <person name="Canada A."/>
            <person name="Cardenas V."/>
            <person name="Carter K."/>
            <person name="Chacko J."/>
            <person name="Chandrabose M.N."/>
            <person name="Chavez D."/>
            <person name="Chavez A."/>
            <person name="Chen L."/>
            <person name="Chu H.-S."/>
            <person name="Claassen K.J."/>
            <person name="Cockrell R."/>
            <person name="Collins M."/>
            <person name="Cooper J.A."/>
            <person name="Cree A."/>
            <person name="Curry S.M."/>
            <person name="Da Y."/>
            <person name="Dao M.D."/>
            <person name="Das B."/>
            <person name="Davila M.-L."/>
            <person name="Davy-Carroll L."/>
            <person name="Denson S."/>
            <person name="Dinh H."/>
            <person name="Ebong V.E."/>
            <person name="Edwards J.R."/>
            <person name="Egan A."/>
            <person name="El-Daye J."/>
            <person name="Escobedo L."/>
            <person name="Fernandez S."/>
            <person name="Fernando P.R."/>
            <person name="Flagg N."/>
            <person name="Forbes L.D."/>
            <person name="Fowler R.G."/>
            <person name="Fu Q."/>
            <person name="Gabisi R.A."/>
            <person name="Ganer J."/>
            <person name="Garbino Pronczuk A."/>
            <person name="Garcia R.M."/>
            <person name="Garner T."/>
            <person name="Garrett T.E."/>
            <person name="Gonzalez D.A."/>
            <person name="Hamid H."/>
            <person name="Hawkins E.S."/>
            <person name="Hirani K."/>
            <person name="Hogues M.E."/>
            <person name="Hollins B."/>
            <person name="Hsiao C.-H."/>
            <person name="Jabil R."/>
            <person name="James M.L."/>
            <person name="Jhangiani S.N."/>
            <person name="Johnson B."/>
            <person name="Johnson Q."/>
            <person name="Joshi V."/>
            <person name="Kalu J.B."/>
            <person name="Kam C."/>
            <person name="Kashfia A."/>
            <person name="Keebler J."/>
            <person name="Kisamo H."/>
            <person name="Kovar C.L."/>
            <person name="Lago L.A."/>
            <person name="Lai C.-Y."/>
            <person name="Laidlaw J."/>
            <person name="Lara F."/>
            <person name="Le T.-K."/>
            <person name="Lee S.L."/>
            <person name="Legall F.H."/>
            <person name="Lemon S.J."/>
            <person name="Lewis L.R."/>
            <person name="Li B."/>
            <person name="Liu Y."/>
            <person name="Liu Y.-S."/>
            <person name="Lopez J."/>
            <person name="Lozado R.J."/>
            <person name="Lu J."/>
            <person name="Madu R.C."/>
            <person name="Maheshwari M."/>
            <person name="Maheshwari R."/>
            <person name="Malloy K."/>
            <person name="Martinez E."/>
            <person name="Mathew T."/>
            <person name="Mercado I.C."/>
            <person name="Mercado C."/>
            <person name="Meyer B."/>
            <person name="Montgomery K."/>
            <person name="Morgan M.B."/>
            <person name="Munidasa M."/>
            <person name="Nazareth L.V."/>
            <person name="Nelson J."/>
            <person name="Ng B.M."/>
            <person name="Nguyen N.B."/>
            <person name="Nguyen P.Q."/>
            <person name="Nguyen T."/>
            <person name="Obregon M."/>
            <person name="Okwuonu G.O."/>
            <person name="Onwere C.G."/>
            <person name="Orozco G."/>
            <person name="Parra A."/>
            <person name="Patel S."/>
            <person name="Patil S."/>
            <person name="Perez A."/>
            <person name="Perez Y."/>
            <person name="Pham C."/>
            <person name="Primus E.L."/>
            <person name="Pu L.-L."/>
            <person name="Puazo M."/>
            <person name="Qin X."/>
            <person name="Quiroz J.B."/>
            <person name="Reese J."/>
            <person name="Richards S."/>
            <person name="Rives C.M."/>
            <person name="Robberts R."/>
            <person name="Ruiz S.J."/>
            <person name="Ruiz M.J."/>
            <person name="Santibanez J."/>
            <person name="Schneider B.W."/>
            <person name="Sisson I."/>
            <person name="Smith M."/>
            <person name="Sodergren E."/>
            <person name="Song X.-Z."/>
            <person name="Song B.B."/>
            <person name="Summersgill H."/>
            <person name="Thelus R."/>
            <person name="Thornton R.D."/>
            <person name="Trejos Z.Y."/>
            <person name="Usmani K."/>
            <person name="Vattathil S."/>
            <person name="Villasana D."/>
            <person name="Walker D.L."/>
            <person name="Wang S."/>
            <person name="Wang K."/>
            <person name="White C.S."/>
            <person name="Williams A.C."/>
            <person name="Williamson J."/>
            <person name="Wilson K."/>
            <person name="Woghiren I.O."/>
            <person name="Woodworth J.R."/>
            <person name="Worley K.C."/>
            <person name="Wright R.A."/>
            <person name="Wu W."/>
            <person name="Young L."/>
            <person name="Zhang L."/>
            <person name="Zhang J."/>
            <person name="Zhu Y."/>
            <person name="Muzny D.M."/>
            <person name="Weinstock G."/>
            <person name="Gibbs R.A."/>
        </authorList>
    </citation>
    <scope>NUCLEOTIDE SEQUENCE [LARGE SCALE GENOMIC DNA]</scope>
    <source>
        <strain evidence="3">LSR1</strain>
    </source>
</reference>
<evidence type="ECO:0000313" key="3">
    <source>
        <dbReference type="Proteomes" id="UP000007819"/>
    </source>
</evidence>
<protein>
    <recommendedName>
        <fullName evidence="1">Endonuclease/exonuclease/phosphatase domain-containing protein</fullName>
    </recommendedName>
</protein>
<dbReference type="RefSeq" id="XP_016655915.1">
    <property type="nucleotide sequence ID" value="XM_016800426.1"/>
</dbReference>
<evidence type="ECO:0000313" key="2">
    <source>
        <dbReference type="EnsemblMetazoa" id="XP_016655915.1"/>
    </source>
</evidence>
<dbReference type="GeneID" id="107882289"/>